<dbReference type="PANTHER" id="PTHR31490">
    <property type="entry name" value="GLYCOSYL HYDROLASE"/>
    <property type="match status" value="1"/>
</dbReference>
<dbReference type="InterPro" id="IPR017853">
    <property type="entry name" value="GH"/>
</dbReference>
<dbReference type="Pfam" id="PF00331">
    <property type="entry name" value="Glyco_hydro_10"/>
    <property type="match status" value="1"/>
</dbReference>
<reference evidence="13" key="1">
    <citation type="submission" date="2014-09" db="EMBL/GenBank/DDBJ databases">
        <authorList>
            <person name="Sharma Rahul"/>
            <person name="Thines Marco"/>
        </authorList>
    </citation>
    <scope>NUCLEOTIDE SEQUENCE [LARGE SCALE GENOMIC DNA]</scope>
</reference>
<feature type="chain" id="PRO_5006058959" description="endo-1,4-beta-xylanase" evidence="10">
    <location>
        <begin position="21"/>
        <end position="360"/>
    </location>
</feature>
<dbReference type="PRINTS" id="PR00134">
    <property type="entry name" value="GLHYDRLASE10"/>
</dbReference>
<dbReference type="RefSeq" id="XP_024582115.1">
    <property type="nucleotide sequence ID" value="XM_024716525.1"/>
</dbReference>
<dbReference type="GO" id="GO:0045493">
    <property type="term" value="P:xylan catabolic process"/>
    <property type="evidence" value="ECO:0007669"/>
    <property type="project" value="UniProtKB-KW"/>
</dbReference>
<keyword evidence="4" id="KW-0858">Xylan degradation</keyword>
<dbReference type="PANTHER" id="PTHR31490:SF88">
    <property type="entry name" value="BETA-XYLANASE"/>
    <property type="match status" value="1"/>
</dbReference>
<evidence type="ECO:0000256" key="7">
    <source>
        <dbReference type="ARBA" id="ARBA00023277"/>
    </source>
</evidence>
<evidence type="ECO:0000259" key="11">
    <source>
        <dbReference type="PROSITE" id="PS51760"/>
    </source>
</evidence>
<keyword evidence="5 10" id="KW-0732">Signal</keyword>
<proteinExistence type="inferred from homology"/>
<dbReference type="SMART" id="SM00633">
    <property type="entry name" value="Glyco_10"/>
    <property type="match status" value="1"/>
</dbReference>
<keyword evidence="8" id="KW-0326">Glycosidase</keyword>
<dbReference type="GeneID" id="36397077"/>
<evidence type="ECO:0000256" key="1">
    <source>
        <dbReference type="ARBA" id="ARBA00000681"/>
    </source>
</evidence>
<dbReference type="Proteomes" id="UP000054928">
    <property type="component" value="Unassembled WGS sequence"/>
</dbReference>
<evidence type="ECO:0000256" key="9">
    <source>
        <dbReference type="ARBA" id="ARBA00023326"/>
    </source>
</evidence>
<dbReference type="InterPro" id="IPR044846">
    <property type="entry name" value="GH10"/>
</dbReference>
<dbReference type="STRING" id="4781.A0A0P1AVG6"/>
<name>A0A0P1AVG6_PLAHL</name>
<dbReference type="OMA" id="CVGFTIW"/>
<evidence type="ECO:0000256" key="10">
    <source>
        <dbReference type="SAM" id="SignalP"/>
    </source>
</evidence>
<dbReference type="AlphaFoldDB" id="A0A0P1AVG6"/>
<keyword evidence="7" id="KW-0119">Carbohydrate metabolism</keyword>
<evidence type="ECO:0000313" key="12">
    <source>
        <dbReference type="EMBL" id="CEG45746.1"/>
    </source>
</evidence>
<accession>A0A0P1AVG6</accession>
<evidence type="ECO:0000256" key="5">
    <source>
        <dbReference type="ARBA" id="ARBA00022729"/>
    </source>
</evidence>
<dbReference type="PROSITE" id="PS51760">
    <property type="entry name" value="GH10_2"/>
    <property type="match status" value="1"/>
</dbReference>
<feature type="domain" description="GH10" evidence="11">
    <location>
        <begin position="33"/>
        <end position="351"/>
    </location>
</feature>
<dbReference type="SUPFAM" id="SSF51445">
    <property type="entry name" value="(Trans)glycosidases"/>
    <property type="match status" value="1"/>
</dbReference>
<protein>
    <recommendedName>
        <fullName evidence="3">endo-1,4-beta-xylanase</fullName>
        <ecNumber evidence="3">3.2.1.8</ecNumber>
    </recommendedName>
</protein>
<evidence type="ECO:0000256" key="3">
    <source>
        <dbReference type="ARBA" id="ARBA00012590"/>
    </source>
</evidence>
<comment type="similarity">
    <text evidence="2">Belongs to the glycosyl hydrolase 10 (cellulase F) family.</text>
</comment>
<keyword evidence="6" id="KW-0378">Hydrolase</keyword>
<dbReference type="OrthoDB" id="3055998at2759"/>
<comment type="catalytic activity">
    <reaction evidence="1">
        <text>Endohydrolysis of (1-&gt;4)-beta-D-xylosidic linkages in xylans.</text>
        <dbReference type="EC" id="3.2.1.8"/>
    </reaction>
</comment>
<evidence type="ECO:0000313" key="13">
    <source>
        <dbReference type="Proteomes" id="UP000054928"/>
    </source>
</evidence>
<organism evidence="12 13">
    <name type="scientific">Plasmopara halstedii</name>
    <name type="common">Downy mildew of sunflower</name>
    <dbReference type="NCBI Taxonomy" id="4781"/>
    <lineage>
        <taxon>Eukaryota</taxon>
        <taxon>Sar</taxon>
        <taxon>Stramenopiles</taxon>
        <taxon>Oomycota</taxon>
        <taxon>Peronosporomycetes</taxon>
        <taxon>Peronosporales</taxon>
        <taxon>Peronosporaceae</taxon>
        <taxon>Plasmopara</taxon>
    </lineage>
</organism>
<evidence type="ECO:0000256" key="6">
    <source>
        <dbReference type="ARBA" id="ARBA00022801"/>
    </source>
</evidence>
<sequence>MVNVLIVLLLNASWLVVAFGDPRVMIESTYTDTKGLNDLAKTAWQNKGGKYMGTATDVKQLADPYYKAQLKDTSDFGMITPINAMTWLVTEQKQGTFSFKDADQIVAFANKTGARVHCHALVSHKQVPQWVQVLEKAELLKAMVNHITNVMTHFGNSCIAWDVVSEVFEENGSYRQSFWYKKTGKEYISTAFTTANKVKSDLKLKTRLYYDDFNINVVNNKSDAVLAMATDLRSHKIWVEGIGFQSHYSNNATVAGAKIYENLSRFTIKNMDVAITQLDVKTSTANPTVKEQQQQVNIITNVVSACKKAMRCVGVTVSDFVDTYSWINSSAPVLFYQPEGPGTSLVRKATYDAVTMGWIL</sequence>
<evidence type="ECO:0000256" key="8">
    <source>
        <dbReference type="ARBA" id="ARBA00023295"/>
    </source>
</evidence>
<keyword evidence="9" id="KW-0624">Polysaccharide degradation</keyword>
<dbReference type="EC" id="3.2.1.8" evidence="3"/>
<feature type="signal peptide" evidence="10">
    <location>
        <begin position="1"/>
        <end position="20"/>
    </location>
</feature>
<keyword evidence="13" id="KW-1185">Reference proteome</keyword>
<dbReference type="GO" id="GO:0031176">
    <property type="term" value="F:endo-1,4-beta-xylanase activity"/>
    <property type="evidence" value="ECO:0007669"/>
    <property type="project" value="UniProtKB-EC"/>
</dbReference>
<evidence type="ECO:0000256" key="2">
    <source>
        <dbReference type="ARBA" id="ARBA00007495"/>
    </source>
</evidence>
<evidence type="ECO:0000256" key="4">
    <source>
        <dbReference type="ARBA" id="ARBA00022651"/>
    </source>
</evidence>
<dbReference type="Gene3D" id="3.20.20.80">
    <property type="entry name" value="Glycosidases"/>
    <property type="match status" value="1"/>
</dbReference>
<dbReference type="EMBL" id="CCYD01001640">
    <property type="protein sequence ID" value="CEG45746.1"/>
    <property type="molecule type" value="Genomic_DNA"/>
</dbReference>
<dbReference type="InterPro" id="IPR001000">
    <property type="entry name" value="GH10_dom"/>
</dbReference>